<evidence type="ECO:0000256" key="2">
    <source>
        <dbReference type="ARBA" id="ARBA00007348"/>
    </source>
</evidence>
<dbReference type="GO" id="GO:0098794">
    <property type="term" value="C:postsynapse"/>
    <property type="evidence" value="ECO:0007669"/>
    <property type="project" value="GOC"/>
</dbReference>
<dbReference type="SUPFAM" id="SSF102031">
    <property type="entry name" value="AXH domain"/>
    <property type="match status" value="1"/>
</dbReference>
<evidence type="ECO:0000313" key="11">
    <source>
        <dbReference type="Ensembl" id="ENSMODP00000013564.3"/>
    </source>
</evidence>
<dbReference type="HOGENOM" id="CLU_019983_0_0_1"/>
<dbReference type="GO" id="GO:0034046">
    <property type="term" value="F:poly(G) binding"/>
    <property type="evidence" value="ECO:0007669"/>
    <property type="project" value="Ensembl"/>
</dbReference>
<keyword evidence="3" id="KW-0678">Repressor</keyword>
<dbReference type="GO" id="GO:0032991">
    <property type="term" value="C:protein-containing complex"/>
    <property type="evidence" value="ECO:0007669"/>
    <property type="project" value="Ensembl"/>
</dbReference>
<dbReference type="RefSeq" id="XP_007487974.1">
    <property type="nucleotide sequence ID" value="XM_007487912.3"/>
</dbReference>
<dbReference type="RefSeq" id="XP_056679444.1">
    <property type="nucleotide sequence ID" value="XM_056823466.1"/>
</dbReference>
<dbReference type="RefSeq" id="XP_016287243.1">
    <property type="nucleotide sequence ID" value="XM_016431757.2"/>
</dbReference>
<dbReference type="Ensembl" id="ENSMODT00000013813.3">
    <property type="protein sequence ID" value="ENSMODP00000013564.3"/>
    <property type="gene ID" value="ENSMODG00000010827.3"/>
</dbReference>
<dbReference type="InParanoid" id="F7BE53"/>
<evidence type="ECO:0000256" key="9">
    <source>
        <dbReference type="SAM" id="MobiDB-lite"/>
    </source>
</evidence>
<dbReference type="GO" id="GO:0003677">
    <property type="term" value="F:DNA binding"/>
    <property type="evidence" value="ECO:0007669"/>
    <property type="project" value="UniProtKB-KW"/>
</dbReference>
<dbReference type="Pfam" id="PF12547">
    <property type="entry name" value="ATXN-1_C"/>
    <property type="match status" value="1"/>
</dbReference>
<evidence type="ECO:0000256" key="4">
    <source>
        <dbReference type="ARBA" id="ARBA00022553"/>
    </source>
</evidence>
<feature type="compositionally biased region" description="Gly residues" evidence="9">
    <location>
        <begin position="54"/>
        <end position="64"/>
    </location>
</feature>
<feature type="compositionally biased region" description="Polar residues" evidence="9">
    <location>
        <begin position="361"/>
        <end position="388"/>
    </location>
</feature>
<keyword evidence="4" id="KW-0597">Phosphoprotein</keyword>
<gene>
    <name evidence="11" type="primary">ATXN1</name>
</gene>
<dbReference type="PROSITE" id="PS51148">
    <property type="entry name" value="AXH"/>
    <property type="match status" value="1"/>
</dbReference>
<accession>F7BE53</accession>
<reference evidence="11" key="2">
    <citation type="submission" date="2025-08" db="UniProtKB">
        <authorList>
            <consortium name="Ensembl"/>
        </authorList>
    </citation>
    <scope>IDENTIFICATION</scope>
</reference>
<keyword evidence="5" id="KW-0805">Transcription regulation</keyword>
<dbReference type="RefSeq" id="XP_016287242.1">
    <property type="nucleotide sequence ID" value="XM_016431756.2"/>
</dbReference>
<dbReference type="GO" id="GO:0042405">
    <property type="term" value="C:nuclear inclusion body"/>
    <property type="evidence" value="ECO:0007669"/>
    <property type="project" value="Ensembl"/>
</dbReference>
<dbReference type="SMART" id="SM00536">
    <property type="entry name" value="AXH"/>
    <property type="match status" value="1"/>
</dbReference>
<dbReference type="GeneTree" id="ENSGT00390000005939"/>
<keyword evidence="12" id="KW-1185">Reference proteome</keyword>
<dbReference type="GO" id="GO:0048009">
    <property type="term" value="P:insulin-like growth factor receptor signaling pathway"/>
    <property type="evidence" value="ECO:0007669"/>
    <property type="project" value="Ensembl"/>
</dbReference>
<evidence type="ECO:0000313" key="12">
    <source>
        <dbReference type="Proteomes" id="UP000002280"/>
    </source>
</evidence>
<keyword evidence="8" id="KW-0539">Nucleus</keyword>
<name>F7BE53_MONDO</name>
<evidence type="ECO:0000256" key="5">
    <source>
        <dbReference type="ARBA" id="ARBA00023015"/>
    </source>
</evidence>
<dbReference type="GO" id="GO:0008542">
    <property type="term" value="P:visual learning"/>
    <property type="evidence" value="ECO:0007669"/>
    <property type="project" value="Ensembl"/>
</dbReference>
<dbReference type="InterPro" id="IPR043404">
    <property type="entry name" value="ATAXIN1-like"/>
</dbReference>
<evidence type="ECO:0000259" key="10">
    <source>
        <dbReference type="PROSITE" id="PS51148"/>
    </source>
</evidence>
<comment type="similarity">
    <text evidence="2">Belongs to the ATXN1 family.</text>
</comment>
<organism evidence="11 12">
    <name type="scientific">Monodelphis domestica</name>
    <name type="common">Gray short-tailed opossum</name>
    <dbReference type="NCBI Taxonomy" id="13616"/>
    <lineage>
        <taxon>Eukaryota</taxon>
        <taxon>Metazoa</taxon>
        <taxon>Chordata</taxon>
        <taxon>Craniata</taxon>
        <taxon>Vertebrata</taxon>
        <taxon>Euteleostomi</taxon>
        <taxon>Mammalia</taxon>
        <taxon>Metatheria</taxon>
        <taxon>Didelphimorphia</taxon>
        <taxon>Didelphidae</taxon>
        <taxon>Monodelphis</taxon>
    </lineage>
</organism>
<feature type="region of interest" description="Disordered" evidence="9">
    <location>
        <begin position="1"/>
        <end position="71"/>
    </location>
</feature>
<reference evidence="11 12" key="1">
    <citation type="journal article" date="2007" name="Nature">
        <title>Genome of the marsupial Monodelphis domestica reveals innovation in non-coding sequences.</title>
        <authorList>
            <person name="Mikkelsen T.S."/>
            <person name="Wakefield M.J."/>
            <person name="Aken B."/>
            <person name="Amemiya C.T."/>
            <person name="Chang J.L."/>
            <person name="Duke S."/>
            <person name="Garber M."/>
            <person name="Gentles A.J."/>
            <person name="Goodstadt L."/>
            <person name="Heger A."/>
            <person name="Jurka J."/>
            <person name="Kamal M."/>
            <person name="Mauceli E."/>
            <person name="Searle S.M."/>
            <person name="Sharpe T."/>
            <person name="Baker M.L."/>
            <person name="Batzer M.A."/>
            <person name="Benos P.V."/>
            <person name="Belov K."/>
            <person name="Clamp M."/>
            <person name="Cook A."/>
            <person name="Cuff J."/>
            <person name="Das R."/>
            <person name="Davidow L."/>
            <person name="Deakin J.E."/>
            <person name="Fazzari M.J."/>
            <person name="Glass J.L."/>
            <person name="Grabherr M."/>
            <person name="Greally J.M."/>
            <person name="Gu W."/>
            <person name="Hore T.A."/>
            <person name="Huttley G.A."/>
            <person name="Kleber M."/>
            <person name="Jirtle R.L."/>
            <person name="Koina E."/>
            <person name="Lee J.T."/>
            <person name="Mahony S."/>
            <person name="Marra M.A."/>
            <person name="Miller R.D."/>
            <person name="Nicholls R.D."/>
            <person name="Oda M."/>
            <person name="Papenfuss A.T."/>
            <person name="Parra Z.E."/>
            <person name="Pollock D.D."/>
            <person name="Ray D.A."/>
            <person name="Schein J.E."/>
            <person name="Speed T.P."/>
            <person name="Thompson K."/>
            <person name="VandeBerg J.L."/>
            <person name="Wade C.M."/>
            <person name="Walker J.A."/>
            <person name="Waters P.D."/>
            <person name="Webber C."/>
            <person name="Weidman J.R."/>
            <person name="Xie X."/>
            <person name="Zody M.C."/>
            <person name="Baldwin J."/>
            <person name="Abdouelleil A."/>
            <person name="Abdulkadir J."/>
            <person name="Abebe A."/>
            <person name="Abera B."/>
            <person name="Abreu J."/>
            <person name="Acer S.C."/>
            <person name="Aftuck L."/>
            <person name="Alexander A."/>
            <person name="An P."/>
            <person name="Anderson E."/>
            <person name="Anderson S."/>
            <person name="Arachi H."/>
            <person name="Azer M."/>
            <person name="Bachantsang P."/>
            <person name="Barry A."/>
            <person name="Bayul T."/>
            <person name="Berlin A."/>
            <person name="Bessette D."/>
            <person name="Bloom T."/>
            <person name="Bloom T."/>
            <person name="Boguslavskiy L."/>
            <person name="Bonnet C."/>
            <person name="Boukhgalter B."/>
            <person name="Bourzgui I."/>
            <person name="Brown A."/>
            <person name="Cahill P."/>
            <person name="Channer S."/>
            <person name="Cheshatsang Y."/>
            <person name="Chuda L."/>
            <person name="Citroen M."/>
            <person name="Collymore A."/>
            <person name="Cooke P."/>
            <person name="Costello M."/>
            <person name="D'Aco K."/>
            <person name="Daza R."/>
            <person name="De Haan G."/>
            <person name="DeGray S."/>
            <person name="DeMaso C."/>
            <person name="Dhargay N."/>
            <person name="Dooley K."/>
            <person name="Dooley E."/>
            <person name="Doricent M."/>
            <person name="Dorje P."/>
            <person name="Dorjee K."/>
            <person name="Dupes A."/>
            <person name="Elong R."/>
            <person name="Falk J."/>
            <person name="Farina A."/>
            <person name="Faro S."/>
            <person name="Ferguson D."/>
            <person name="Fisher S."/>
            <person name="Foley C.D."/>
            <person name="Franke A."/>
            <person name="Friedrich D."/>
            <person name="Gadbois L."/>
            <person name="Gearin G."/>
            <person name="Gearin C.R."/>
            <person name="Giannoukos G."/>
            <person name="Goode T."/>
            <person name="Graham J."/>
            <person name="Grandbois E."/>
            <person name="Grewal S."/>
            <person name="Gyaltsen K."/>
            <person name="Hafez N."/>
            <person name="Hagos B."/>
            <person name="Hall J."/>
            <person name="Henson C."/>
            <person name="Hollinger A."/>
            <person name="Honan T."/>
            <person name="Huard M.D."/>
            <person name="Hughes L."/>
            <person name="Hurhula B."/>
            <person name="Husby M.E."/>
            <person name="Kamat A."/>
            <person name="Kanga B."/>
            <person name="Kashin S."/>
            <person name="Khazanovich D."/>
            <person name="Kisner P."/>
            <person name="Lance K."/>
            <person name="Lara M."/>
            <person name="Lee W."/>
            <person name="Lennon N."/>
            <person name="Letendre F."/>
            <person name="LeVine R."/>
            <person name="Lipovsky A."/>
            <person name="Liu X."/>
            <person name="Liu J."/>
            <person name="Liu S."/>
            <person name="Lokyitsang T."/>
            <person name="Lokyitsang Y."/>
            <person name="Lubonja R."/>
            <person name="Lui A."/>
            <person name="MacDonald P."/>
            <person name="Magnisalis V."/>
            <person name="Maru K."/>
            <person name="Matthews C."/>
            <person name="McCusker W."/>
            <person name="McDonough S."/>
            <person name="Mehta T."/>
            <person name="Meldrim J."/>
            <person name="Meneus L."/>
            <person name="Mihai O."/>
            <person name="Mihalev A."/>
            <person name="Mihova T."/>
            <person name="Mittelman R."/>
            <person name="Mlenga V."/>
            <person name="Montmayeur A."/>
            <person name="Mulrain L."/>
            <person name="Navidi A."/>
            <person name="Naylor J."/>
            <person name="Negash T."/>
            <person name="Nguyen T."/>
            <person name="Nguyen N."/>
            <person name="Nicol R."/>
            <person name="Norbu C."/>
            <person name="Norbu N."/>
            <person name="Novod N."/>
            <person name="O'Neill B."/>
            <person name="Osman S."/>
            <person name="Markiewicz E."/>
            <person name="Oyono O.L."/>
            <person name="Patti C."/>
            <person name="Phunkhang P."/>
            <person name="Pierre F."/>
            <person name="Priest M."/>
            <person name="Raghuraman S."/>
            <person name="Rege F."/>
            <person name="Reyes R."/>
            <person name="Rise C."/>
            <person name="Rogov P."/>
            <person name="Ross K."/>
            <person name="Ryan E."/>
            <person name="Settipalli S."/>
            <person name="Shea T."/>
            <person name="Sherpa N."/>
            <person name="Shi L."/>
            <person name="Shih D."/>
            <person name="Sparrow T."/>
            <person name="Spaulding J."/>
            <person name="Stalker J."/>
            <person name="Stange-Thomann N."/>
            <person name="Stavropoulos S."/>
            <person name="Stone C."/>
            <person name="Strader C."/>
            <person name="Tesfaye S."/>
            <person name="Thomson T."/>
            <person name="Thoulutsang Y."/>
            <person name="Thoulutsang D."/>
            <person name="Topham K."/>
            <person name="Topping I."/>
            <person name="Tsamla T."/>
            <person name="Vassiliev H."/>
            <person name="Vo A."/>
            <person name="Wangchuk T."/>
            <person name="Wangdi T."/>
            <person name="Weiand M."/>
            <person name="Wilkinson J."/>
            <person name="Wilson A."/>
            <person name="Yadav S."/>
            <person name="Young G."/>
            <person name="Yu Q."/>
            <person name="Zembek L."/>
            <person name="Zhong D."/>
            <person name="Zimmer A."/>
            <person name="Zwirko Z."/>
            <person name="Jaffe D.B."/>
            <person name="Alvarez P."/>
            <person name="Brockman W."/>
            <person name="Butler J."/>
            <person name="Chin C."/>
            <person name="Gnerre S."/>
            <person name="MacCallum I."/>
            <person name="Graves J.A."/>
            <person name="Ponting C.P."/>
            <person name="Breen M."/>
            <person name="Samollow P.B."/>
            <person name="Lander E.S."/>
            <person name="Lindblad-Toh K."/>
        </authorList>
    </citation>
    <scope>NUCLEOTIDE SEQUENCE [LARGE SCALE GENOMIC DNA]</scope>
</reference>
<protein>
    <submittedName>
        <fullName evidence="11">Ataxin 1</fullName>
    </submittedName>
</protein>
<dbReference type="InterPro" id="IPR003652">
    <property type="entry name" value="Ataxin_AXH_dom"/>
</dbReference>
<dbReference type="GO" id="GO:0000122">
    <property type="term" value="P:negative regulation of transcription by RNA polymerase II"/>
    <property type="evidence" value="ECO:0000318"/>
    <property type="project" value="GO_Central"/>
</dbReference>
<keyword evidence="7" id="KW-0804">Transcription</keyword>
<dbReference type="STRING" id="13616.ENSMODP00000013564"/>
<feature type="domain" description="AXH" evidence="10">
    <location>
        <begin position="555"/>
        <end position="686"/>
    </location>
</feature>
<dbReference type="RefSeq" id="XP_016287244.1">
    <property type="nucleotide sequence ID" value="XM_016431758.2"/>
</dbReference>
<dbReference type="GO" id="GO:0043569">
    <property type="term" value="P:negative regulation of insulin-like growth factor receptor signaling pathway"/>
    <property type="evidence" value="ECO:0007669"/>
    <property type="project" value="Ensembl"/>
</dbReference>
<dbReference type="GO" id="GO:0007420">
    <property type="term" value="P:brain development"/>
    <property type="evidence" value="ECO:0000318"/>
    <property type="project" value="GO_Central"/>
</dbReference>
<dbReference type="GO" id="GO:0031208">
    <property type="term" value="F:POZ domain binding"/>
    <property type="evidence" value="ECO:0007669"/>
    <property type="project" value="Ensembl"/>
</dbReference>
<dbReference type="RefSeq" id="XP_056679441.1">
    <property type="nucleotide sequence ID" value="XM_056823463.1"/>
</dbReference>
<feature type="region of interest" description="Disordered" evidence="9">
    <location>
        <begin position="752"/>
        <end position="788"/>
    </location>
</feature>
<dbReference type="GO" id="GO:0051168">
    <property type="term" value="P:nuclear export"/>
    <property type="evidence" value="ECO:0007669"/>
    <property type="project" value="Ensembl"/>
</dbReference>
<evidence type="ECO:0000256" key="1">
    <source>
        <dbReference type="ARBA" id="ARBA00004123"/>
    </source>
</evidence>
<evidence type="ECO:0000256" key="6">
    <source>
        <dbReference type="ARBA" id="ARBA00023125"/>
    </source>
</evidence>
<dbReference type="AlphaFoldDB" id="F7BE53"/>
<dbReference type="GO" id="GO:0042802">
    <property type="term" value="F:identical protein binding"/>
    <property type="evidence" value="ECO:0007669"/>
    <property type="project" value="Ensembl"/>
</dbReference>
<dbReference type="GO" id="GO:0048286">
    <property type="term" value="P:lung alveolus development"/>
    <property type="evidence" value="ECO:0007669"/>
    <property type="project" value="Ensembl"/>
</dbReference>
<dbReference type="GO" id="GO:0003682">
    <property type="term" value="F:chromatin binding"/>
    <property type="evidence" value="ECO:0000318"/>
    <property type="project" value="GO_Central"/>
</dbReference>
<dbReference type="Proteomes" id="UP000002280">
    <property type="component" value="Chromosome 3"/>
</dbReference>
<evidence type="ECO:0000256" key="8">
    <source>
        <dbReference type="ARBA" id="ARBA00023242"/>
    </source>
</evidence>
<evidence type="ECO:0000256" key="7">
    <source>
        <dbReference type="ARBA" id="ARBA00023163"/>
    </source>
</evidence>
<dbReference type="GO" id="GO:0008344">
    <property type="term" value="P:adult locomotory behavior"/>
    <property type="evidence" value="ECO:0007669"/>
    <property type="project" value="Ensembl"/>
</dbReference>
<dbReference type="GO" id="GO:0035176">
    <property type="term" value="P:social behavior"/>
    <property type="evidence" value="ECO:0007669"/>
    <property type="project" value="Ensembl"/>
</dbReference>
<dbReference type="RefSeq" id="XP_007487973.1">
    <property type="nucleotide sequence ID" value="XM_007487911.3"/>
</dbReference>
<reference evidence="11" key="3">
    <citation type="submission" date="2025-09" db="UniProtKB">
        <authorList>
            <consortium name="Ensembl"/>
        </authorList>
    </citation>
    <scope>IDENTIFICATION</scope>
</reference>
<dbReference type="RefSeq" id="XP_056679443.1">
    <property type="nucleotide sequence ID" value="XM_056823465.1"/>
</dbReference>
<dbReference type="Bgee" id="ENSMODG00000010827">
    <property type="expression patterns" value="Expressed in blood and 18 other cell types or tissues"/>
</dbReference>
<dbReference type="OMA" id="HHQGGTH"/>
<dbReference type="CTD" id="6310"/>
<feature type="compositionally biased region" description="Polar residues" evidence="9">
    <location>
        <begin position="340"/>
        <end position="354"/>
    </location>
</feature>
<dbReference type="RefSeq" id="XP_056679442.1">
    <property type="nucleotide sequence ID" value="XM_056823464.1"/>
</dbReference>
<keyword evidence="6" id="KW-0238">DNA-binding</keyword>
<dbReference type="GO" id="GO:0005654">
    <property type="term" value="C:nucleoplasm"/>
    <property type="evidence" value="ECO:0007669"/>
    <property type="project" value="Ensembl"/>
</dbReference>
<dbReference type="GO" id="GO:0007613">
    <property type="term" value="P:memory"/>
    <property type="evidence" value="ECO:0007669"/>
    <property type="project" value="Ensembl"/>
</dbReference>
<sequence>MKSNQERSNECLPPKKREIPATSRPSEEKPVVVPNDNHRAESLTWLPSTQSGQGNMGGRPGPGGTSTADLGLQQGIGLHKSLSTGMDYSPPSAPRSVPATTTLPAVYPPPQSGTPVSPVQYTHLPHTFQFIGSSQYSGPYAGFIPSQLISPTANPATSGVASAAVATTPSQRSQLEAYSTLLANMGSLSQQPGHKVEQPQHLIRTPGLITAGSPPPTQQNQYVHISSSPQSAGRTMSPPAIPVHLHPHQTMIPHTLTLGPSSQVVVQYTDSGGHFVPRESTKKTESSRLQQAIQAKEMLNGEMEKSRRYGVPSSADLGLVKASAKTASHHYETRHVVVHSSPTDYSTRDSSGARTSVMVLPNSNTPTTDMEVQQVTHREASPSTLNDKSSLHLGKPSHRSYALSPQQALGPEGVKATVATLSPHTVIQTTHSASDPLPVGLPATAFYAGTQPPVIGYLSSQQQAISYAGNLPQHLVIPGTQPLLIPVGGADMEPSGVAPAIVTSSPQFAAVPHTFVTTTIPKSENFSAESLATQAAYPAMVQAQIHLPVVQSIASSTAVPPTLPPYFMKGSIIQLANGELKKVEDLKTEDFIQSAEISNDLKIDSSTVERIEDSPTPGIAVIQFAVGEHRAQVSVEVLVEYPFFVFGQGWSSCCPERTSQLFDLPCSKLSVGDVCISLTLKNLKNGSVKKGQPMDSASILLKHSKNDSLVGSRHRYAEQENGINQGSSQMLAENGELKFPDKIGLPAAPLLTKTEPSKPVATRKRRWSAPETRKLEKSDEEPPLTLPKPSFIPQEVKICIEGRSNVALSVFSVALGTKRESSFLARVIHPGPRTISEICPVGCFNVGSSSHHTSNLLPPTGQVKRDTGDLCWGHCWADVASTKEN</sequence>
<evidence type="ECO:0000256" key="3">
    <source>
        <dbReference type="ARBA" id="ARBA00022491"/>
    </source>
</evidence>
<dbReference type="GO" id="GO:0005730">
    <property type="term" value="C:nucleolus"/>
    <property type="evidence" value="ECO:0007669"/>
    <property type="project" value="Ensembl"/>
</dbReference>
<comment type="subcellular location">
    <subcellularLocation>
        <location evidence="1">Nucleus</location>
    </subcellularLocation>
</comment>
<dbReference type="FunCoup" id="F7BE53">
    <property type="interactions" value="2639"/>
</dbReference>
<dbReference type="InterPro" id="IPR020997">
    <property type="entry name" value="Ataxin-1_N"/>
</dbReference>
<dbReference type="GO" id="GO:0005634">
    <property type="term" value="C:nucleus"/>
    <property type="evidence" value="ECO:0000318"/>
    <property type="project" value="GO_Central"/>
</dbReference>
<dbReference type="PANTHER" id="PTHR13392:SF5">
    <property type="entry name" value="ATAXIN-1"/>
    <property type="match status" value="1"/>
</dbReference>
<dbReference type="OrthoDB" id="10000452at2759"/>
<dbReference type="GO" id="GO:0006366">
    <property type="term" value="P:transcription by RNA polymerase II"/>
    <property type="evidence" value="ECO:0007669"/>
    <property type="project" value="Ensembl"/>
</dbReference>
<dbReference type="GO" id="GO:0005829">
    <property type="term" value="C:cytosol"/>
    <property type="evidence" value="ECO:0007669"/>
    <property type="project" value="Ensembl"/>
</dbReference>
<dbReference type="GO" id="GO:0008266">
    <property type="term" value="F:poly(U) RNA binding"/>
    <property type="evidence" value="ECO:0007669"/>
    <property type="project" value="Ensembl"/>
</dbReference>
<feature type="compositionally biased region" description="Basic and acidic residues" evidence="9">
    <location>
        <begin position="1"/>
        <end position="41"/>
    </location>
</feature>
<dbReference type="RefSeq" id="XP_056679440.1">
    <property type="nucleotide sequence ID" value="XM_056823462.1"/>
</dbReference>
<dbReference type="GO" id="GO:0060252">
    <property type="term" value="P:positive regulation of glial cell proliferation"/>
    <property type="evidence" value="ECO:0007669"/>
    <property type="project" value="Ensembl"/>
</dbReference>
<dbReference type="RefSeq" id="XP_056679445.1">
    <property type="nucleotide sequence ID" value="XM_056823467.1"/>
</dbReference>
<proteinExistence type="inferred from homology"/>
<dbReference type="InterPro" id="IPR036096">
    <property type="entry name" value="Ataxin_AXH_dom_sf"/>
</dbReference>
<dbReference type="Pfam" id="PF08517">
    <property type="entry name" value="AXH"/>
    <property type="match status" value="1"/>
</dbReference>
<dbReference type="GO" id="GO:0003723">
    <property type="term" value="F:RNA binding"/>
    <property type="evidence" value="ECO:0000318"/>
    <property type="project" value="GO_Central"/>
</dbReference>
<dbReference type="PANTHER" id="PTHR13392">
    <property type="entry name" value="ATAXIN 1"/>
    <property type="match status" value="1"/>
</dbReference>
<dbReference type="eggNOG" id="KOG4053">
    <property type="taxonomic scope" value="Eukaryota"/>
</dbReference>
<dbReference type="GeneID" id="100025666"/>
<feature type="region of interest" description="Disordered" evidence="9">
    <location>
        <begin position="339"/>
        <end position="408"/>
    </location>
</feature>
<dbReference type="GO" id="GO:0060079">
    <property type="term" value="P:excitatory postsynaptic potential"/>
    <property type="evidence" value="ECO:0007669"/>
    <property type="project" value="Ensembl"/>
</dbReference>
<dbReference type="GO" id="GO:0045944">
    <property type="term" value="P:positive regulation of transcription by RNA polymerase II"/>
    <property type="evidence" value="ECO:0007669"/>
    <property type="project" value="Ensembl"/>
</dbReference>
<dbReference type="GO" id="GO:0016363">
    <property type="term" value="C:nuclear matrix"/>
    <property type="evidence" value="ECO:0007669"/>
    <property type="project" value="Ensembl"/>
</dbReference>